<dbReference type="EMBL" id="JAGFBR010000009">
    <property type="protein sequence ID" value="KAH0462651.1"/>
    <property type="molecule type" value="Genomic_DNA"/>
</dbReference>
<dbReference type="PANTHER" id="PTHR35729:SF1">
    <property type="entry name" value="T1B9.12 PROTEIN"/>
    <property type="match status" value="1"/>
</dbReference>
<feature type="transmembrane region" description="Helical" evidence="2">
    <location>
        <begin position="95"/>
        <end position="114"/>
    </location>
</feature>
<feature type="compositionally biased region" description="Basic and acidic residues" evidence="1">
    <location>
        <begin position="389"/>
        <end position="409"/>
    </location>
</feature>
<reference evidence="3 4" key="1">
    <citation type="journal article" date="2021" name="Hortic Res">
        <title>Chromosome-scale assembly of the Dendrobium chrysotoxum genome enhances the understanding of orchid evolution.</title>
        <authorList>
            <person name="Zhang Y."/>
            <person name="Zhang G.Q."/>
            <person name="Zhang D."/>
            <person name="Liu X.D."/>
            <person name="Xu X.Y."/>
            <person name="Sun W.H."/>
            <person name="Yu X."/>
            <person name="Zhu X."/>
            <person name="Wang Z.W."/>
            <person name="Zhao X."/>
            <person name="Zhong W.Y."/>
            <person name="Chen H."/>
            <person name="Yin W.L."/>
            <person name="Huang T."/>
            <person name="Niu S.C."/>
            <person name="Liu Z.J."/>
        </authorList>
    </citation>
    <scope>NUCLEOTIDE SEQUENCE [LARGE SCALE GENOMIC DNA]</scope>
    <source>
        <strain evidence="3">Lindl</strain>
    </source>
</reference>
<proteinExistence type="predicted"/>
<protein>
    <submittedName>
        <fullName evidence="3">Uncharacterized protein</fullName>
    </submittedName>
</protein>
<keyword evidence="2" id="KW-0812">Transmembrane</keyword>
<dbReference type="PANTHER" id="PTHR35729">
    <property type="entry name" value="T1B9.12 PROTEIN"/>
    <property type="match status" value="1"/>
</dbReference>
<evidence type="ECO:0000256" key="1">
    <source>
        <dbReference type="SAM" id="MobiDB-lite"/>
    </source>
</evidence>
<feature type="region of interest" description="Disordered" evidence="1">
    <location>
        <begin position="372"/>
        <end position="461"/>
    </location>
</feature>
<sequence>MGVWREGKGWCFCGGGRTERLRGSLLSCKGPAMASISSGAGRGEGTGFLIHPNLLLTTHGTLSSVTAAEDVEIQLNQGRFPARLVPYRSVCYSNLYFLNYVSIMASSVTFAFMANDNGSVFFITSSVLDLTIVGLDAAVTKTNSQGHHPSYLKTCGNPSLGLGSTVYLLSYTNKKELVIGEGKVVVATDNLIKLFAEGRTWSPGSAGFDAQGNLALMICDPMKLASSPTGKSSSASSSSSLTCKGDSSMLFGIPIPIICDWLHQHWEGSLDELSKPKLPLIRLLSTGQKSEHSCSFSQRQIFKPEEEDANISSSAHVAGKSKFQLGSSSSARLGISTPEIYESPKITSGPIRRKENATVQLLDINFPPRAPRSIVLPKPLKQPLPEPSENIRYDSKPENPSIEDDRRSEVQSCSSPMEVSELPNEGEGFSSGEETMYSAETMESRNIPSPPKESKFNPVGRSQSCVNYSRWASSQRDTTKRRGMLQNQHSMIPVRKAQSYAAALTHKSREYYSPTVSSSMKKRNGSDQPPIRSRKNVLELSPRWMF</sequence>
<evidence type="ECO:0000313" key="4">
    <source>
        <dbReference type="Proteomes" id="UP000775213"/>
    </source>
</evidence>
<name>A0AAV7H2J6_DENCH</name>
<keyword evidence="2" id="KW-1133">Transmembrane helix</keyword>
<accession>A0AAV7H2J6</accession>
<evidence type="ECO:0000313" key="3">
    <source>
        <dbReference type="EMBL" id="KAH0462651.1"/>
    </source>
</evidence>
<keyword evidence="4" id="KW-1185">Reference proteome</keyword>
<comment type="caution">
    <text evidence="3">The sequence shown here is derived from an EMBL/GenBank/DDBJ whole genome shotgun (WGS) entry which is preliminary data.</text>
</comment>
<organism evidence="3 4">
    <name type="scientific">Dendrobium chrysotoxum</name>
    <name type="common">Orchid</name>
    <dbReference type="NCBI Taxonomy" id="161865"/>
    <lineage>
        <taxon>Eukaryota</taxon>
        <taxon>Viridiplantae</taxon>
        <taxon>Streptophyta</taxon>
        <taxon>Embryophyta</taxon>
        <taxon>Tracheophyta</taxon>
        <taxon>Spermatophyta</taxon>
        <taxon>Magnoliopsida</taxon>
        <taxon>Liliopsida</taxon>
        <taxon>Asparagales</taxon>
        <taxon>Orchidaceae</taxon>
        <taxon>Epidendroideae</taxon>
        <taxon>Malaxideae</taxon>
        <taxon>Dendrobiinae</taxon>
        <taxon>Dendrobium</taxon>
    </lineage>
</organism>
<dbReference type="Proteomes" id="UP000775213">
    <property type="component" value="Unassembled WGS sequence"/>
</dbReference>
<feature type="region of interest" description="Disordered" evidence="1">
    <location>
        <begin position="511"/>
        <end position="546"/>
    </location>
</feature>
<evidence type="ECO:0000256" key="2">
    <source>
        <dbReference type="SAM" id="Phobius"/>
    </source>
</evidence>
<dbReference type="AlphaFoldDB" id="A0AAV7H2J6"/>
<keyword evidence="2" id="KW-0472">Membrane</keyword>
<gene>
    <name evidence="3" type="ORF">IEQ34_010226</name>
</gene>